<keyword evidence="3" id="KW-1185">Reference proteome</keyword>
<feature type="transmembrane region" description="Helical" evidence="1">
    <location>
        <begin position="123"/>
        <end position="144"/>
    </location>
</feature>
<proteinExistence type="predicted"/>
<feature type="transmembrane region" description="Helical" evidence="1">
    <location>
        <begin position="283"/>
        <end position="303"/>
    </location>
</feature>
<name>A0A8H5DKR2_9HYPO</name>
<feature type="transmembrane region" description="Helical" evidence="1">
    <location>
        <begin position="186"/>
        <end position="206"/>
    </location>
</feature>
<evidence type="ECO:0000313" key="3">
    <source>
        <dbReference type="Proteomes" id="UP000573603"/>
    </source>
</evidence>
<feature type="transmembrane region" description="Helical" evidence="1">
    <location>
        <begin position="218"/>
        <end position="241"/>
    </location>
</feature>
<evidence type="ECO:0000313" key="2">
    <source>
        <dbReference type="EMBL" id="KAF5227208.1"/>
    </source>
</evidence>
<dbReference type="EMBL" id="JABEVY010000873">
    <property type="protein sequence ID" value="KAF5227208.1"/>
    <property type="molecule type" value="Genomic_DNA"/>
</dbReference>
<gene>
    <name evidence="2" type="ORF">FANTH_14827</name>
</gene>
<reference evidence="2 3" key="1">
    <citation type="journal article" date="2020" name="BMC Genomics">
        <title>Correction to: Identification and distribution of gene clusters required for synthesis of sphingolipid metabolism inhibitors in diverse species of the filamentous fungus Fusarium.</title>
        <authorList>
            <person name="Kim H.S."/>
            <person name="Lohmar J.M."/>
            <person name="Busman M."/>
            <person name="Brown D.W."/>
            <person name="Naumann T.A."/>
            <person name="Divon H.H."/>
            <person name="Lysoe E."/>
            <person name="Uhlig S."/>
            <person name="Proctor R.H."/>
        </authorList>
    </citation>
    <scope>NUCLEOTIDE SEQUENCE [LARGE SCALE GENOMIC DNA]</scope>
    <source>
        <strain evidence="2 3">NRRL 25214</strain>
    </source>
</reference>
<keyword evidence="1" id="KW-1133">Transmembrane helix</keyword>
<accession>A0A8H5DKR2</accession>
<sequence length="344" mass="38408">MFIPNHSTLNQAYAEPIITSSEAVSWPSLFWGLVPFAINSMTQPAGIVCGADANVEFLLRSSPVICILDAVLILIRLAYEWHTKSFRQAHDYIISSRFQSEMYIVFKQSKKNKTELTGRNDTYVRAVIFILTLSQFIKIFAFGGITWTKIIAGLYLGSFLFIEAIVVWPVSKAKDIHDIQEQNQPIITYTSIALAVAFMLWFASVVSKDIFGQPHHTVPQWAGGVIGSIGALFAATIFGYSCRHCTSTADLRLPAVLFVLFLVTPVSFYILGRITLDSITVSWIYLICVILSVVWVCLGVAFANETTKIIKRKEKSQNRKRVEQATACYNAAGTTKPGWTQWLG</sequence>
<keyword evidence="1" id="KW-0472">Membrane</keyword>
<dbReference type="AlphaFoldDB" id="A0A8H5DKR2"/>
<keyword evidence="1" id="KW-0812">Transmembrane</keyword>
<protein>
    <submittedName>
        <fullName evidence="2">Uncharacterized protein</fullName>
    </submittedName>
</protein>
<dbReference type="Proteomes" id="UP000573603">
    <property type="component" value="Unassembled WGS sequence"/>
</dbReference>
<feature type="transmembrane region" description="Helical" evidence="1">
    <location>
        <begin position="61"/>
        <end position="79"/>
    </location>
</feature>
<organism evidence="2 3">
    <name type="scientific">Fusarium anthophilum</name>
    <dbReference type="NCBI Taxonomy" id="48485"/>
    <lineage>
        <taxon>Eukaryota</taxon>
        <taxon>Fungi</taxon>
        <taxon>Dikarya</taxon>
        <taxon>Ascomycota</taxon>
        <taxon>Pezizomycotina</taxon>
        <taxon>Sordariomycetes</taxon>
        <taxon>Hypocreomycetidae</taxon>
        <taxon>Hypocreales</taxon>
        <taxon>Nectriaceae</taxon>
        <taxon>Fusarium</taxon>
        <taxon>Fusarium fujikuroi species complex</taxon>
    </lineage>
</organism>
<feature type="transmembrane region" description="Helical" evidence="1">
    <location>
        <begin position="253"/>
        <end position="271"/>
    </location>
</feature>
<evidence type="ECO:0000256" key="1">
    <source>
        <dbReference type="SAM" id="Phobius"/>
    </source>
</evidence>
<feature type="transmembrane region" description="Helical" evidence="1">
    <location>
        <begin position="150"/>
        <end position="170"/>
    </location>
</feature>
<comment type="caution">
    <text evidence="2">The sequence shown here is derived from an EMBL/GenBank/DDBJ whole genome shotgun (WGS) entry which is preliminary data.</text>
</comment>